<organism evidence="3 4">
    <name type="scientific">Deinococcus rubellus</name>
    <dbReference type="NCBI Taxonomy" id="1889240"/>
    <lineage>
        <taxon>Bacteria</taxon>
        <taxon>Thermotogati</taxon>
        <taxon>Deinococcota</taxon>
        <taxon>Deinococci</taxon>
        <taxon>Deinococcales</taxon>
        <taxon>Deinococcaceae</taxon>
        <taxon>Deinococcus</taxon>
    </lineage>
</organism>
<keyword evidence="2" id="KW-0812">Transmembrane</keyword>
<keyword evidence="4" id="KW-1185">Reference proteome</keyword>
<reference evidence="3" key="1">
    <citation type="submission" date="2022-09" db="EMBL/GenBank/DDBJ databases">
        <title>genome sequence of Deinococcus rubellus.</title>
        <authorList>
            <person name="Srinivasan S."/>
        </authorList>
    </citation>
    <scope>NUCLEOTIDE SEQUENCE</scope>
    <source>
        <strain evidence="3">Ant6</strain>
    </source>
</reference>
<evidence type="ECO:0008006" key="5">
    <source>
        <dbReference type="Google" id="ProtNLM"/>
    </source>
</evidence>
<feature type="transmembrane region" description="Helical" evidence="2">
    <location>
        <begin position="92"/>
        <end position="112"/>
    </location>
</feature>
<feature type="coiled-coil region" evidence="1">
    <location>
        <begin position="7"/>
        <end position="34"/>
    </location>
</feature>
<keyword evidence="2" id="KW-1133">Transmembrane helix</keyword>
<evidence type="ECO:0000256" key="1">
    <source>
        <dbReference type="SAM" id="Coils"/>
    </source>
</evidence>
<gene>
    <name evidence="3" type="ORF">N0D28_03520</name>
</gene>
<dbReference type="RefSeq" id="WP_260561002.1">
    <property type="nucleotide sequence ID" value="NZ_BAABEC010000009.1"/>
</dbReference>
<proteinExistence type="predicted"/>
<name>A0ABY5YJ80_9DEIO</name>
<accession>A0ABY5YJ80</accession>
<evidence type="ECO:0000313" key="3">
    <source>
        <dbReference type="EMBL" id="UWX64741.1"/>
    </source>
</evidence>
<keyword evidence="1" id="KW-0175">Coiled coil</keyword>
<sequence>MSDQVDLQQLNATLQTLQKALERLERSVSGDRDNNVPSIREFVRDAVAELRLDINKIKSDLNSVDTAASDRLDAIEQLSRVQAARQEGQMTVIKYLGGGSLVSLVGLIVTVFKLTGSHP</sequence>
<evidence type="ECO:0000313" key="4">
    <source>
        <dbReference type="Proteomes" id="UP001060261"/>
    </source>
</evidence>
<protein>
    <recommendedName>
        <fullName evidence="5">DUF1515 domain-containing protein</fullName>
    </recommendedName>
</protein>
<dbReference type="EMBL" id="CP104213">
    <property type="protein sequence ID" value="UWX64741.1"/>
    <property type="molecule type" value="Genomic_DNA"/>
</dbReference>
<dbReference type="Proteomes" id="UP001060261">
    <property type="component" value="Chromosome"/>
</dbReference>
<evidence type="ECO:0000256" key="2">
    <source>
        <dbReference type="SAM" id="Phobius"/>
    </source>
</evidence>
<keyword evidence="2" id="KW-0472">Membrane</keyword>